<dbReference type="Pfam" id="PF00755">
    <property type="entry name" value="Carn_acyltransf"/>
    <property type="match status" value="1"/>
</dbReference>
<dbReference type="InterPro" id="IPR039551">
    <property type="entry name" value="Cho/carn_acyl_trans"/>
</dbReference>
<evidence type="ECO:0000259" key="1">
    <source>
        <dbReference type="Pfam" id="PF00755"/>
    </source>
</evidence>
<comment type="caution">
    <text evidence="2">The sequence shown here is derived from an EMBL/GenBank/DDBJ whole genome shotgun (WGS) entry which is preliminary data.</text>
</comment>
<keyword evidence="3" id="KW-1185">Reference proteome</keyword>
<dbReference type="EMBL" id="VOFY01000009">
    <property type="protein sequence ID" value="KAA8589220.1"/>
    <property type="molecule type" value="Genomic_DNA"/>
</dbReference>
<feature type="domain" description="Choline/carnitine acyltransferase" evidence="1">
    <location>
        <begin position="6"/>
        <end position="71"/>
    </location>
</feature>
<dbReference type="Proteomes" id="UP000327493">
    <property type="component" value="Chromosome 9"/>
</dbReference>
<reference evidence="2 3" key="1">
    <citation type="submission" date="2019-08" db="EMBL/GenBank/DDBJ databases">
        <title>A chromosome-level genome assembly, high-density linkage maps, and genome scans reveal the genomic architecture of hybrid incompatibilities underlying speciation via character displacement in darters (Percidae: Etheostominae).</title>
        <authorList>
            <person name="Moran R.L."/>
            <person name="Catchen J.M."/>
            <person name="Fuller R.C."/>
        </authorList>
    </citation>
    <scope>NUCLEOTIDE SEQUENCE [LARGE SCALE GENOMIC DNA]</scope>
    <source>
        <strain evidence="2">EspeVRDwgs_2016</strain>
        <tissue evidence="2">Muscle</tissue>
    </source>
</reference>
<proteinExistence type="predicted"/>
<organism evidence="2 3">
    <name type="scientific">Etheostoma spectabile</name>
    <name type="common">orangethroat darter</name>
    <dbReference type="NCBI Taxonomy" id="54343"/>
    <lineage>
        <taxon>Eukaryota</taxon>
        <taxon>Metazoa</taxon>
        <taxon>Chordata</taxon>
        <taxon>Craniata</taxon>
        <taxon>Vertebrata</taxon>
        <taxon>Euteleostomi</taxon>
        <taxon>Actinopterygii</taxon>
        <taxon>Neopterygii</taxon>
        <taxon>Teleostei</taxon>
        <taxon>Neoteleostei</taxon>
        <taxon>Acanthomorphata</taxon>
        <taxon>Eupercaria</taxon>
        <taxon>Perciformes</taxon>
        <taxon>Percoidei</taxon>
        <taxon>Percidae</taxon>
        <taxon>Etheostomatinae</taxon>
        <taxon>Etheostoma</taxon>
    </lineage>
</organism>
<evidence type="ECO:0000313" key="3">
    <source>
        <dbReference type="Proteomes" id="UP000327493"/>
    </source>
</evidence>
<sequence length="108" mass="12783">MLTKSQNNRETCKRFPEWCGEALHEELVAQDKKIAHKLHLSPGFDMYLSARESVVLNFNPFMSFNPDPKTEYMTSLCVRQIGLFCLRFMKHCEPNYWSQKFSTSTRQR</sequence>
<protein>
    <recommendedName>
        <fullName evidence="1">Choline/carnitine acyltransferase domain-containing protein</fullName>
    </recommendedName>
</protein>
<accession>A0A5J5D8F3</accession>
<dbReference type="SUPFAM" id="SSF52777">
    <property type="entry name" value="CoA-dependent acyltransferases"/>
    <property type="match status" value="1"/>
</dbReference>
<name>A0A5J5D8F3_9PERO</name>
<evidence type="ECO:0000313" key="2">
    <source>
        <dbReference type="EMBL" id="KAA8589220.1"/>
    </source>
</evidence>
<gene>
    <name evidence="2" type="ORF">FQN60_012585</name>
</gene>
<dbReference type="AlphaFoldDB" id="A0A5J5D8F3"/>